<comment type="caution">
    <text evidence="2">The sequence shown here is derived from an EMBL/GenBank/DDBJ whole genome shotgun (WGS) entry which is preliminary data.</text>
</comment>
<organism evidence="2 3">
    <name type="scientific">Salipaludibacillus keqinensis</name>
    <dbReference type="NCBI Taxonomy" id="2045207"/>
    <lineage>
        <taxon>Bacteria</taxon>
        <taxon>Bacillati</taxon>
        <taxon>Bacillota</taxon>
        <taxon>Bacilli</taxon>
        <taxon>Bacillales</taxon>
        <taxon>Bacillaceae</taxon>
    </lineage>
</organism>
<dbReference type="Gene3D" id="3.60.60.10">
    <property type="entry name" value="Penicillin V Acylase, Chain A"/>
    <property type="match status" value="1"/>
</dbReference>
<evidence type="ECO:0000313" key="2">
    <source>
        <dbReference type="EMBL" id="PYZ95121.1"/>
    </source>
</evidence>
<dbReference type="InterPro" id="IPR047801">
    <property type="entry name" value="Peptidase_C45"/>
</dbReference>
<evidence type="ECO:0000259" key="1">
    <source>
        <dbReference type="Pfam" id="PF03417"/>
    </source>
</evidence>
<dbReference type="Pfam" id="PF03417">
    <property type="entry name" value="AAT"/>
    <property type="match status" value="1"/>
</dbReference>
<evidence type="ECO:0000313" key="3">
    <source>
        <dbReference type="Proteomes" id="UP000248214"/>
    </source>
</evidence>
<proteinExistence type="predicted"/>
<dbReference type="InterPro" id="IPR047794">
    <property type="entry name" value="C45_proenzyme-like"/>
</dbReference>
<protein>
    <submittedName>
        <fullName evidence="2">Acyl-CoA--6-aminopenicillanic acid acyl-transferase</fullName>
    </submittedName>
</protein>
<dbReference type="AlphaFoldDB" id="A0A323TJH6"/>
<dbReference type="PANTHER" id="PTHR34180:SF1">
    <property type="entry name" value="BETA-ALANYL-DOPAMINE_CARCININE HYDROLASE"/>
    <property type="match status" value="1"/>
</dbReference>
<gene>
    <name evidence="2" type="ORF">CR194_06295</name>
</gene>
<dbReference type="PANTHER" id="PTHR34180">
    <property type="entry name" value="PEPTIDASE C45"/>
    <property type="match status" value="1"/>
</dbReference>
<dbReference type="InterPro" id="IPR029055">
    <property type="entry name" value="Ntn_hydrolases_N"/>
</dbReference>
<dbReference type="GO" id="GO:0016740">
    <property type="term" value="F:transferase activity"/>
    <property type="evidence" value="ECO:0007669"/>
    <property type="project" value="UniProtKB-KW"/>
</dbReference>
<feature type="domain" description="Peptidase C45 hydrolase" evidence="1">
    <location>
        <begin position="106"/>
        <end position="308"/>
    </location>
</feature>
<dbReference type="EMBL" id="PDOD01000001">
    <property type="protein sequence ID" value="PYZ95121.1"/>
    <property type="molecule type" value="Genomic_DNA"/>
</dbReference>
<dbReference type="CDD" id="cd01935">
    <property type="entry name" value="Ntn_CGH_like"/>
    <property type="match status" value="1"/>
</dbReference>
<accession>A0A323TJH6</accession>
<sequence length="362" mass="41520">MMKIEVNVLQGRGNAYTFGVNQAKALKDTPLFQKHLNRRKKSIRKYTSDYQVAKQFMHTYSPSLIEEVQGIADELGWSVQDVMHEYGGYQQSWKKSGCSAIMKDGVYGRNYDYHPKTYDGRFVLWQPNHGFAHIGFAQRMIGRMDGMNEKGLALGYHFVNRLRPEDGFICTSIARFVLDSCENVSQAVERLKDIPHRHAFNYSLADRSGNSMVVEASSKGVNVMDEHLGACTNHFQTLTKLNENRYKIEESQSRLVKLQRFQKGKPSAENIFQFLNDRKYGICKLDYRNWSGTIHTAVYDTKNLEVNVGIGVDALKVRFSFEDWLKGKKTVIRKIRGVLPEIEGTDHLEIPEQVESNGFINI</sequence>
<dbReference type="Proteomes" id="UP000248214">
    <property type="component" value="Unassembled WGS sequence"/>
</dbReference>
<dbReference type="NCBIfam" id="NF040521">
    <property type="entry name" value="C45_proenzyme"/>
    <property type="match status" value="1"/>
</dbReference>
<dbReference type="InterPro" id="IPR005079">
    <property type="entry name" value="Peptidase_C45_hydrolase"/>
</dbReference>
<reference evidence="2 3" key="1">
    <citation type="submission" date="2017-10" db="EMBL/GenBank/DDBJ databases">
        <title>Bacillus sp. nov., a halophilic bacterium isolated from a Keqin Lake.</title>
        <authorList>
            <person name="Wang H."/>
        </authorList>
    </citation>
    <scope>NUCLEOTIDE SEQUENCE [LARGE SCALE GENOMIC DNA]</scope>
    <source>
        <strain evidence="2 3">KQ-12</strain>
    </source>
</reference>
<dbReference type="RefSeq" id="WP_110608756.1">
    <property type="nucleotide sequence ID" value="NZ_PDOD01000001.1"/>
</dbReference>
<dbReference type="OrthoDB" id="8617387at2"/>
<name>A0A323TJH6_9BACI</name>
<keyword evidence="2" id="KW-0808">Transferase</keyword>
<dbReference type="SUPFAM" id="SSF56235">
    <property type="entry name" value="N-terminal nucleophile aminohydrolases (Ntn hydrolases)"/>
    <property type="match status" value="1"/>
</dbReference>
<keyword evidence="3" id="KW-1185">Reference proteome</keyword>